<name>A0AAP0F3V6_9MAGN</name>
<evidence type="ECO:0000313" key="2">
    <source>
        <dbReference type="Proteomes" id="UP001419268"/>
    </source>
</evidence>
<protein>
    <submittedName>
        <fullName evidence="1">Uncharacterized protein</fullName>
    </submittedName>
</protein>
<reference evidence="1 2" key="1">
    <citation type="submission" date="2024-01" db="EMBL/GenBank/DDBJ databases">
        <title>Genome assemblies of Stephania.</title>
        <authorList>
            <person name="Yang L."/>
        </authorList>
    </citation>
    <scope>NUCLEOTIDE SEQUENCE [LARGE SCALE GENOMIC DNA]</scope>
    <source>
        <strain evidence="1">JXDWG</strain>
        <tissue evidence="1">Leaf</tissue>
    </source>
</reference>
<sequence>MMLSTLSLLVLHPAREERLMLTSIWMSCSASVCNNFLAVCAGTFSSLKEFMIKVHSWGFEICTKYLKEQKENLPALLPLLVLSLWRSVLRIIAAGSFVQHISH</sequence>
<keyword evidence="2" id="KW-1185">Reference proteome</keyword>
<dbReference type="AlphaFoldDB" id="A0AAP0F3V6"/>
<comment type="caution">
    <text evidence="1">The sequence shown here is derived from an EMBL/GenBank/DDBJ whole genome shotgun (WGS) entry which is preliminary data.</text>
</comment>
<dbReference type="Proteomes" id="UP001419268">
    <property type="component" value="Unassembled WGS sequence"/>
</dbReference>
<evidence type="ECO:0000313" key="1">
    <source>
        <dbReference type="EMBL" id="KAK9104826.1"/>
    </source>
</evidence>
<organism evidence="1 2">
    <name type="scientific">Stephania cephalantha</name>
    <dbReference type="NCBI Taxonomy" id="152367"/>
    <lineage>
        <taxon>Eukaryota</taxon>
        <taxon>Viridiplantae</taxon>
        <taxon>Streptophyta</taxon>
        <taxon>Embryophyta</taxon>
        <taxon>Tracheophyta</taxon>
        <taxon>Spermatophyta</taxon>
        <taxon>Magnoliopsida</taxon>
        <taxon>Ranunculales</taxon>
        <taxon>Menispermaceae</taxon>
        <taxon>Menispermoideae</taxon>
        <taxon>Cissampelideae</taxon>
        <taxon>Stephania</taxon>
    </lineage>
</organism>
<gene>
    <name evidence="1" type="ORF">Scep_021670</name>
</gene>
<dbReference type="EMBL" id="JBBNAG010000009">
    <property type="protein sequence ID" value="KAK9104826.1"/>
    <property type="molecule type" value="Genomic_DNA"/>
</dbReference>
<accession>A0AAP0F3V6</accession>
<proteinExistence type="predicted"/>